<dbReference type="SUPFAM" id="SSF52200">
    <property type="entry name" value="Toll/Interleukin receptor TIR domain"/>
    <property type="match status" value="1"/>
</dbReference>
<evidence type="ECO:0000313" key="3">
    <source>
        <dbReference type="EMBL" id="CAF0823859.1"/>
    </source>
</evidence>
<dbReference type="Pfam" id="PF13676">
    <property type="entry name" value="TIR_2"/>
    <property type="match status" value="1"/>
</dbReference>
<evidence type="ECO:0000259" key="2">
    <source>
        <dbReference type="Pfam" id="PF13676"/>
    </source>
</evidence>
<feature type="region of interest" description="Disordered" evidence="1">
    <location>
        <begin position="157"/>
        <end position="176"/>
    </location>
</feature>
<dbReference type="GO" id="GO:0007165">
    <property type="term" value="P:signal transduction"/>
    <property type="evidence" value="ECO:0007669"/>
    <property type="project" value="InterPro"/>
</dbReference>
<dbReference type="InterPro" id="IPR000157">
    <property type="entry name" value="TIR_dom"/>
</dbReference>
<proteinExistence type="predicted"/>
<dbReference type="InterPro" id="IPR035897">
    <property type="entry name" value="Toll_tir_struct_dom_sf"/>
</dbReference>
<comment type="caution">
    <text evidence="3">The sequence shown here is derived from an EMBL/GenBank/DDBJ whole genome shotgun (WGS) entry which is preliminary data.</text>
</comment>
<organism evidence="3 5">
    <name type="scientific">Didymodactylos carnosus</name>
    <dbReference type="NCBI Taxonomy" id="1234261"/>
    <lineage>
        <taxon>Eukaryota</taxon>
        <taxon>Metazoa</taxon>
        <taxon>Spiralia</taxon>
        <taxon>Gnathifera</taxon>
        <taxon>Rotifera</taxon>
        <taxon>Eurotatoria</taxon>
        <taxon>Bdelloidea</taxon>
        <taxon>Philodinida</taxon>
        <taxon>Philodinidae</taxon>
        <taxon>Didymodactylos</taxon>
    </lineage>
</organism>
<dbReference type="Gene3D" id="3.40.50.10140">
    <property type="entry name" value="Toll/interleukin-1 receptor homology (TIR) domain"/>
    <property type="match status" value="1"/>
</dbReference>
<dbReference type="EMBL" id="CAJNOK010001665">
    <property type="protein sequence ID" value="CAF0823859.1"/>
    <property type="molecule type" value="Genomic_DNA"/>
</dbReference>
<dbReference type="Proteomes" id="UP000677228">
    <property type="component" value="Unassembled WGS sequence"/>
</dbReference>
<evidence type="ECO:0000256" key="1">
    <source>
        <dbReference type="SAM" id="MobiDB-lite"/>
    </source>
</evidence>
<sequence>MGGGDSLYEKIDNGVRNAKVIISCITPKYVISTNCRREVSLADALKKPIIPLLLDRVSWPPPGPMSLVFTEKLSIDFCISANEPNEERILWNGNKFERLLIKLQEHIPEVNISKSKDLIDMKRPATANIKSTTVANGDQEQPIANVNTYVVVHEQPTLQRPGSAPVNPQSRTCSIM</sequence>
<protein>
    <recommendedName>
        <fullName evidence="2">TIR domain-containing protein</fullName>
    </recommendedName>
</protein>
<dbReference type="PANTHER" id="PTHR47508">
    <property type="entry name" value="SAM DOMAIN-CONTAINING PROTEIN-RELATED"/>
    <property type="match status" value="1"/>
</dbReference>
<name>A0A8S2D213_9BILA</name>
<gene>
    <name evidence="3" type="ORF">OVA965_LOCUS5789</name>
    <name evidence="4" type="ORF">TMI583_LOCUS5786</name>
</gene>
<reference evidence="3" key="1">
    <citation type="submission" date="2021-02" db="EMBL/GenBank/DDBJ databases">
        <authorList>
            <person name="Nowell W R."/>
        </authorList>
    </citation>
    <scope>NUCLEOTIDE SEQUENCE</scope>
</reference>
<evidence type="ECO:0000313" key="4">
    <source>
        <dbReference type="EMBL" id="CAF3608250.1"/>
    </source>
</evidence>
<accession>A0A8S2D213</accession>
<dbReference type="EMBL" id="CAJOBA010001665">
    <property type="protein sequence ID" value="CAF3608250.1"/>
    <property type="molecule type" value="Genomic_DNA"/>
</dbReference>
<feature type="domain" description="TIR" evidence="2">
    <location>
        <begin position="3"/>
        <end position="80"/>
    </location>
</feature>
<dbReference type="AlphaFoldDB" id="A0A8S2D213"/>
<dbReference type="PANTHER" id="PTHR47508:SF1">
    <property type="entry name" value="NON-SPECIFIC SERINE_THREONINE PROTEIN KINASE"/>
    <property type="match status" value="1"/>
</dbReference>
<dbReference type="Proteomes" id="UP000682733">
    <property type="component" value="Unassembled WGS sequence"/>
</dbReference>
<evidence type="ECO:0000313" key="5">
    <source>
        <dbReference type="Proteomes" id="UP000677228"/>
    </source>
</evidence>